<evidence type="ECO:0000313" key="11">
    <source>
        <dbReference type="Proteomes" id="UP000002036"/>
    </source>
</evidence>
<evidence type="ECO:0000256" key="6">
    <source>
        <dbReference type="ARBA" id="ARBA00022968"/>
    </source>
</evidence>
<organism evidence="10 11">
    <name type="scientific">Lachancea thermotolerans (strain ATCC 56472 / CBS 6340 / NRRL Y-8284)</name>
    <name type="common">Yeast</name>
    <name type="synonym">Kluyveromyces thermotolerans</name>
    <dbReference type="NCBI Taxonomy" id="559295"/>
    <lineage>
        <taxon>Eukaryota</taxon>
        <taxon>Fungi</taxon>
        <taxon>Dikarya</taxon>
        <taxon>Ascomycota</taxon>
        <taxon>Saccharomycotina</taxon>
        <taxon>Saccharomycetes</taxon>
        <taxon>Saccharomycetales</taxon>
        <taxon>Saccharomycetaceae</taxon>
        <taxon>Lachancea</taxon>
    </lineage>
</organism>
<evidence type="ECO:0000256" key="5">
    <source>
        <dbReference type="ARBA" id="ARBA00022692"/>
    </source>
</evidence>
<proteinExistence type="inferred from homology"/>
<evidence type="ECO:0000256" key="4">
    <source>
        <dbReference type="ARBA" id="ARBA00022679"/>
    </source>
</evidence>
<dbReference type="AlphaFoldDB" id="C5DMD6"/>
<evidence type="ECO:0000256" key="1">
    <source>
        <dbReference type="ARBA" id="ARBA00004606"/>
    </source>
</evidence>
<reference evidence="10 11" key="1">
    <citation type="journal article" date="2009" name="Genome Res.">
        <title>Comparative genomics of protoploid Saccharomycetaceae.</title>
        <authorList>
            <consortium name="The Genolevures Consortium"/>
            <person name="Souciet J.-L."/>
            <person name="Dujon B."/>
            <person name="Gaillardin C."/>
            <person name="Johnston M."/>
            <person name="Baret P.V."/>
            <person name="Cliften P."/>
            <person name="Sherman D.J."/>
            <person name="Weissenbach J."/>
            <person name="Westhof E."/>
            <person name="Wincker P."/>
            <person name="Jubin C."/>
            <person name="Poulain J."/>
            <person name="Barbe V."/>
            <person name="Segurens B."/>
            <person name="Artiguenave F."/>
            <person name="Anthouard V."/>
            <person name="Vacherie B."/>
            <person name="Val M.-E."/>
            <person name="Fulton R.S."/>
            <person name="Minx P."/>
            <person name="Wilson R."/>
            <person name="Durrens P."/>
            <person name="Jean G."/>
            <person name="Marck C."/>
            <person name="Martin T."/>
            <person name="Nikolski M."/>
            <person name="Rolland T."/>
            <person name="Seret M.-L."/>
            <person name="Casaregola S."/>
            <person name="Despons L."/>
            <person name="Fairhead C."/>
            <person name="Fischer G."/>
            <person name="Lafontaine I."/>
            <person name="Leh V."/>
            <person name="Lemaire M."/>
            <person name="de Montigny J."/>
            <person name="Neuveglise C."/>
            <person name="Thierry A."/>
            <person name="Blanc-Lenfle I."/>
            <person name="Bleykasten C."/>
            <person name="Diffels J."/>
            <person name="Fritsch E."/>
            <person name="Frangeul L."/>
            <person name="Goeffon A."/>
            <person name="Jauniaux N."/>
            <person name="Kachouri-Lafond R."/>
            <person name="Payen C."/>
            <person name="Potier S."/>
            <person name="Pribylova L."/>
            <person name="Ozanne C."/>
            <person name="Richard G.-F."/>
            <person name="Sacerdot C."/>
            <person name="Straub M.-L."/>
            <person name="Talla E."/>
        </authorList>
    </citation>
    <scope>NUCLEOTIDE SEQUENCE [LARGE SCALE GENOMIC DNA]</scope>
    <source>
        <strain evidence="11">ATCC 56472 / CBS 6340 / NRRL Y-8284</strain>
    </source>
</reference>
<dbReference type="GO" id="GO:0016020">
    <property type="term" value="C:membrane"/>
    <property type="evidence" value="ECO:0007669"/>
    <property type="project" value="UniProtKB-SubCell"/>
</dbReference>
<accession>C5DMD6</accession>
<dbReference type="OMA" id="CEMYTIC"/>
<keyword evidence="4" id="KW-0808">Transferase</keyword>
<name>C5DMD6_LACTC</name>
<dbReference type="eggNOG" id="ENOG502RZ48">
    <property type="taxonomic scope" value="Eukaryota"/>
</dbReference>
<keyword evidence="7" id="KW-1133">Transmembrane helix</keyword>
<dbReference type="InParanoid" id="C5DMD6"/>
<protein>
    <submittedName>
        <fullName evidence="10">KLTH0G07986p</fullName>
    </submittedName>
</protein>
<dbReference type="GO" id="GO:0005794">
    <property type="term" value="C:Golgi apparatus"/>
    <property type="evidence" value="ECO:0007669"/>
    <property type="project" value="TreeGrafter"/>
</dbReference>
<dbReference type="InterPro" id="IPR022751">
    <property type="entry name" value="Alpha_mannosyltransferase"/>
</dbReference>
<keyword evidence="5" id="KW-0812">Transmembrane</keyword>
<dbReference type="PANTHER" id="PTHR31392:SF1">
    <property type="entry name" value="ALPHA-1,3-MANNOSYLTRANSFERASE MNN1-RELATED"/>
    <property type="match status" value="1"/>
</dbReference>
<keyword evidence="8" id="KW-0472">Membrane</keyword>
<evidence type="ECO:0000256" key="2">
    <source>
        <dbReference type="ARBA" id="ARBA00009105"/>
    </source>
</evidence>
<dbReference type="GeneID" id="8293655"/>
<sequence length="569" mass="65153">MRIFTRKLLKVGAAAVCVICLLYAYQSSLHNHVSKSLTEDIAAHLVKDKEPFSSPSEICSQYFRKLYELEPNWWNSYSEGWQLAATDYETENLRLIMERLRTYEKCLEIGALPSNIQDIDKRMFPFIRLEQSPIFESSDLKKAYQNGQFPSMSNGAISKYRYNPQQSWLANWNRTSQETSGPTRGIVLSFPDAHASLVVRLLKVLEHQGNRLPIQIIHKGDLSDYSRSLISRSLPPNQRLWFVNVKPMLDPHFIDDFSLYRNKWLAMIFNTFSTPIFIDADAVSVQPVEDYLQSEAYVESGTIFFRDRAFAHKFDYEYCVPLLKALQPSRLETLYFGQRRLIDEQLMMSDSTSLEQRIVQSFFVGGQRHQMDSGLLAVDKSKHLMPLMAGVFLNLAPKLSKCTHGDKETFWLAFLLTNHAYRFHPEEASAIGEDDGSGEVCSVQLGHTSSHGTLLWFNSGFRVCKFADAIDTDWEGYPKEYLHETFASIQEAREYYESMTNIKAAVLPDISVNPWTGGFADLCIGYRYCARVSPGSGQLINFNAEEQKKMREIGNAWMSATEAELNFRA</sequence>
<keyword evidence="6" id="KW-0735">Signal-anchor</keyword>
<dbReference type="EMBL" id="CU928171">
    <property type="protein sequence ID" value="CAR24947.1"/>
    <property type="molecule type" value="Genomic_DNA"/>
</dbReference>
<comment type="similarity">
    <text evidence="2">Belongs to the MNN1/MNT family.</text>
</comment>
<dbReference type="RefSeq" id="XP_002555384.1">
    <property type="nucleotide sequence ID" value="XM_002555338.1"/>
</dbReference>
<evidence type="ECO:0000256" key="7">
    <source>
        <dbReference type="ARBA" id="ARBA00022989"/>
    </source>
</evidence>
<evidence type="ECO:0000256" key="3">
    <source>
        <dbReference type="ARBA" id="ARBA00022676"/>
    </source>
</evidence>
<dbReference type="OrthoDB" id="430354at2759"/>
<keyword evidence="11" id="KW-1185">Reference proteome</keyword>
<dbReference type="KEGG" id="lth:KLTH0G07986g"/>
<dbReference type="PANTHER" id="PTHR31392">
    <property type="entry name" value="ALPHA-1,3-MANNOSYLTRANSFERASE MNN1-RELATED"/>
    <property type="match status" value="1"/>
</dbReference>
<dbReference type="Proteomes" id="UP000002036">
    <property type="component" value="Chromosome G"/>
</dbReference>
<dbReference type="Pfam" id="PF11051">
    <property type="entry name" value="Mannosyl_trans3"/>
    <property type="match status" value="1"/>
</dbReference>
<keyword evidence="9" id="KW-0325">Glycoprotein</keyword>
<comment type="subcellular location">
    <subcellularLocation>
        <location evidence="1">Membrane</location>
        <topology evidence="1">Single-pass type II membrane protein</topology>
    </subcellularLocation>
</comment>
<dbReference type="InterPro" id="IPR029044">
    <property type="entry name" value="Nucleotide-diphossugar_trans"/>
</dbReference>
<gene>
    <name evidence="10" type="ordered locus">KLTH0G07986g</name>
</gene>
<dbReference type="GO" id="GO:0000033">
    <property type="term" value="F:alpha-1,3-mannosyltransferase activity"/>
    <property type="evidence" value="ECO:0007669"/>
    <property type="project" value="TreeGrafter"/>
</dbReference>
<keyword evidence="3" id="KW-0328">Glycosyltransferase</keyword>
<dbReference type="SUPFAM" id="SSF53448">
    <property type="entry name" value="Nucleotide-diphospho-sugar transferases"/>
    <property type="match status" value="1"/>
</dbReference>
<evidence type="ECO:0000256" key="9">
    <source>
        <dbReference type="ARBA" id="ARBA00023180"/>
    </source>
</evidence>
<evidence type="ECO:0000256" key="8">
    <source>
        <dbReference type="ARBA" id="ARBA00023136"/>
    </source>
</evidence>
<dbReference type="GO" id="GO:0006493">
    <property type="term" value="P:protein O-linked glycosylation"/>
    <property type="evidence" value="ECO:0007669"/>
    <property type="project" value="TreeGrafter"/>
</dbReference>
<evidence type="ECO:0000313" key="10">
    <source>
        <dbReference type="EMBL" id="CAR24947.1"/>
    </source>
</evidence>
<dbReference type="HOGENOM" id="CLU_015387_1_0_1"/>